<sequence>MKSEIVVPVHDRVRPIARAVRSVLTDPESGVIVVAHNIDPAELDIPDDPRVKIVPLEGAAGRPGAAFDHGIAAATAEWVGIMGSDDWFEAGALRALRARGESDHADGVLVPLLHQGGRRGFNPRTLRRKHLRAARDGLFYRTAPLGLFRRKILQAPAYAFGGVFPVGSDLQVSTRLWTSGLSISHDPDAPAYVVGMDAKERTTLNPRPLHEYGRAWLEIWDQPWVAALDGRTRHALAVKILRVHVLGVVVRRPDPSDWHDTDFAWLSALVRRILCEDPSALAPFRRVSARTLQALAEGDAGEALASSAAERQGGVTGKLLTHGIGSLLERDAPLRWNGVGAVHALRSKVGGLRRRGVVDSGAGQARPTADEKPTILIFSFSPIVGDARVLKQVNLLRDDYRVVTCGFGDSPAGVAEHIELSAALLPSKLDGRLITLRAYRAAYWRVPAIDRAWRALRGRTFEAVLANDIETVPIALRLRPVRGVHADLHEHYPSMHEYDAAWKRRISPYFSWLCKRYAARAQSTTTVSGGLRRAYEEQFGFSPEVVPNATPYADLAPSPVGDPIRLVHSGAGQRKRRLEIMLDAVRGTQAPITLDLFLTQNDPAYLDGLRERYADEPRITFHDPVPYAELVARLNTYDVGVFVLPPLTLSYKWALPNKFFDYVQARLGILIGPSPEMAGYVNEAGNGDVLSTFESADLRDAIDGLAPAKVEEWKQASDAAAADLAAGEQSRAWVDAIEALFDGPRR</sequence>
<evidence type="ECO:0000259" key="4">
    <source>
        <dbReference type="Pfam" id="PF13439"/>
    </source>
</evidence>
<dbReference type="CDD" id="cd00761">
    <property type="entry name" value="Glyco_tranf_GTA_type"/>
    <property type="match status" value="1"/>
</dbReference>
<gene>
    <name evidence="5" type="ORF">J4H85_00040</name>
</gene>
<dbReference type="Gene3D" id="3.90.550.10">
    <property type="entry name" value="Spore Coat Polysaccharide Biosynthesis Protein SpsA, Chain A"/>
    <property type="match status" value="1"/>
</dbReference>
<dbReference type="InterPro" id="IPR029044">
    <property type="entry name" value="Nucleotide-diphossugar_trans"/>
</dbReference>
<proteinExistence type="predicted"/>
<evidence type="ECO:0000313" key="5">
    <source>
        <dbReference type="EMBL" id="MBO2988387.1"/>
    </source>
</evidence>
<evidence type="ECO:0000259" key="3">
    <source>
        <dbReference type="Pfam" id="PF00535"/>
    </source>
</evidence>
<keyword evidence="2" id="KW-0808">Transferase</keyword>
<name>A0A939QAX6_9MICO</name>
<protein>
    <submittedName>
        <fullName evidence="5">Glycosyltransferase</fullName>
    </submittedName>
</protein>
<feature type="domain" description="Glycosyltransferase subfamily 4-like N-terminal" evidence="4">
    <location>
        <begin position="417"/>
        <end position="549"/>
    </location>
</feature>
<evidence type="ECO:0000313" key="6">
    <source>
        <dbReference type="Proteomes" id="UP000668403"/>
    </source>
</evidence>
<keyword evidence="6" id="KW-1185">Reference proteome</keyword>
<dbReference type="InterPro" id="IPR001173">
    <property type="entry name" value="Glyco_trans_2-like"/>
</dbReference>
<dbReference type="Pfam" id="PF00535">
    <property type="entry name" value="Glycos_transf_2"/>
    <property type="match status" value="1"/>
</dbReference>
<dbReference type="Pfam" id="PF13439">
    <property type="entry name" value="Glyco_transf_4"/>
    <property type="match status" value="1"/>
</dbReference>
<dbReference type="RefSeq" id="WP_208235725.1">
    <property type="nucleotide sequence ID" value="NZ_BAAAQU010000001.1"/>
</dbReference>
<feature type="domain" description="Glycosyltransferase 2-like" evidence="3">
    <location>
        <begin position="5"/>
        <end position="153"/>
    </location>
</feature>
<evidence type="ECO:0000256" key="1">
    <source>
        <dbReference type="ARBA" id="ARBA00022676"/>
    </source>
</evidence>
<evidence type="ECO:0000256" key="2">
    <source>
        <dbReference type="ARBA" id="ARBA00022679"/>
    </source>
</evidence>
<dbReference type="InterPro" id="IPR028098">
    <property type="entry name" value="Glyco_trans_4-like_N"/>
</dbReference>
<dbReference type="AlphaFoldDB" id="A0A939QAX6"/>
<dbReference type="EMBL" id="JAGFBF010000001">
    <property type="protein sequence ID" value="MBO2988387.1"/>
    <property type="molecule type" value="Genomic_DNA"/>
</dbReference>
<reference evidence="5" key="1">
    <citation type="submission" date="2021-03" db="EMBL/GenBank/DDBJ databases">
        <title>Leucobacter chromiisoli sp. nov., isolated from chromium-containing soil of chemical plant.</title>
        <authorList>
            <person name="Xu Z."/>
        </authorList>
    </citation>
    <scope>NUCLEOTIDE SEQUENCE</scope>
    <source>
        <strain evidence="5">K 70/01</strain>
    </source>
</reference>
<dbReference type="Gene3D" id="3.40.50.2000">
    <property type="entry name" value="Glycogen Phosphorylase B"/>
    <property type="match status" value="2"/>
</dbReference>
<keyword evidence="1" id="KW-0328">Glycosyltransferase</keyword>
<comment type="caution">
    <text evidence="5">The sequence shown here is derived from an EMBL/GenBank/DDBJ whole genome shotgun (WGS) entry which is preliminary data.</text>
</comment>
<accession>A0A939QAX6</accession>
<dbReference type="SUPFAM" id="SSF53448">
    <property type="entry name" value="Nucleotide-diphospho-sugar transferases"/>
    <property type="match status" value="1"/>
</dbReference>
<dbReference type="GO" id="GO:0016757">
    <property type="term" value="F:glycosyltransferase activity"/>
    <property type="evidence" value="ECO:0007669"/>
    <property type="project" value="UniProtKB-KW"/>
</dbReference>
<dbReference type="SUPFAM" id="SSF53756">
    <property type="entry name" value="UDP-Glycosyltransferase/glycogen phosphorylase"/>
    <property type="match status" value="1"/>
</dbReference>
<dbReference type="Proteomes" id="UP000668403">
    <property type="component" value="Unassembled WGS sequence"/>
</dbReference>
<organism evidence="5 6">
    <name type="scientific">Leucobacter tardus</name>
    <dbReference type="NCBI Taxonomy" id="501483"/>
    <lineage>
        <taxon>Bacteria</taxon>
        <taxon>Bacillati</taxon>
        <taxon>Actinomycetota</taxon>
        <taxon>Actinomycetes</taxon>
        <taxon>Micrococcales</taxon>
        <taxon>Microbacteriaceae</taxon>
        <taxon>Leucobacter</taxon>
    </lineage>
</organism>